<name>A0AAW2P5J9_9LAMI</name>
<dbReference type="EMBL" id="JACGWM010000009">
    <property type="protein sequence ID" value="KAL0351360.1"/>
    <property type="molecule type" value="Genomic_DNA"/>
</dbReference>
<dbReference type="PANTHER" id="PTHR38386">
    <property type="entry name" value="OS05G0426900 PROTEIN"/>
    <property type="match status" value="1"/>
</dbReference>
<evidence type="ECO:0000313" key="1">
    <source>
        <dbReference type="EMBL" id="KAL0351360.1"/>
    </source>
</evidence>
<dbReference type="PANTHER" id="PTHR38386:SF7">
    <property type="entry name" value="TOPOISOMERASE 1-ASSOCIATED FACTOR 1"/>
    <property type="match status" value="1"/>
</dbReference>
<sequence>MSFPPNLGITSSFIIDSGSSLVFQEFPSLLPQLEKICSPFSTTRMNGYSRIKKASTTRSKSVDFSDLSFSHHTPGFCTNSKFKSREPEPYLGKALKIHNPIPENEQEEDAGEVFGVILGHKHSASSAISDQKVVVEQASSSSFQTVVKKSFSIRRSASVSEGYSRIHHQSDLTAEDDDQCGTVSTSQNRHVKKKGKFLKACSAYFVCKFTPAIGIHAGLLFTCTQMN</sequence>
<protein>
    <submittedName>
        <fullName evidence="1">Uncharacterized protein</fullName>
    </submittedName>
</protein>
<reference evidence="1" key="2">
    <citation type="journal article" date="2024" name="Plant">
        <title>Genomic evolution and insights into agronomic trait innovations of Sesamum species.</title>
        <authorList>
            <person name="Miao H."/>
            <person name="Wang L."/>
            <person name="Qu L."/>
            <person name="Liu H."/>
            <person name="Sun Y."/>
            <person name="Le M."/>
            <person name="Wang Q."/>
            <person name="Wei S."/>
            <person name="Zheng Y."/>
            <person name="Lin W."/>
            <person name="Duan Y."/>
            <person name="Cao H."/>
            <person name="Xiong S."/>
            <person name="Wang X."/>
            <person name="Wei L."/>
            <person name="Li C."/>
            <person name="Ma Q."/>
            <person name="Ju M."/>
            <person name="Zhao R."/>
            <person name="Li G."/>
            <person name="Mu C."/>
            <person name="Tian Q."/>
            <person name="Mei H."/>
            <person name="Zhang T."/>
            <person name="Gao T."/>
            <person name="Zhang H."/>
        </authorList>
    </citation>
    <scope>NUCLEOTIDE SEQUENCE</scope>
    <source>
        <strain evidence="1">KEN8</strain>
    </source>
</reference>
<proteinExistence type="predicted"/>
<dbReference type="AlphaFoldDB" id="A0AAW2P5J9"/>
<accession>A0AAW2P5J9</accession>
<comment type="caution">
    <text evidence="1">The sequence shown here is derived from an EMBL/GenBank/DDBJ whole genome shotgun (WGS) entry which is preliminary data.</text>
</comment>
<gene>
    <name evidence="1" type="ORF">Scaly_1524700</name>
</gene>
<reference evidence="1" key="1">
    <citation type="submission" date="2020-06" db="EMBL/GenBank/DDBJ databases">
        <authorList>
            <person name="Li T."/>
            <person name="Hu X."/>
            <person name="Zhang T."/>
            <person name="Song X."/>
            <person name="Zhang H."/>
            <person name="Dai N."/>
            <person name="Sheng W."/>
            <person name="Hou X."/>
            <person name="Wei L."/>
        </authorList>
    </citation>
    <scope>NUCLEOTIDE SEQUENCE</scope>
    <source>
        <strain evidence="1">KEN8</strain>
        <tissue evidence="1">Leaf</tissue>
    </source>
</reference>
<organism evidence="1">
    <name type="scientific">Sesamum calycinum</name>
    <dbReference type="NCBI Taxonomy" id="2727403"/>
    <lineage>
        <taxon>Eukaryota</taxon>
        <taxon>Viridiplantae</taxon>
        <taxon>Streptophyta</taxon>
        <taxon>Embryophyta</taxon>
        <taxon>Tracheophyta</taxon>
        <taxon>Spermatophyta</taxon>
        <taxon>Magnoliopsida</taxon>
        <taxon>eudicotyledons</taxon>
        <taxon>Gunneridae</taxon>
        <taxon>Pentapetalae</taxon>
        <taxon>asterids</taxon>
        <taxon>lamiids</taxon>
        <taxon>Lamiales</taxon>
        <taxon>Pedaliaceae</taxon>
        <taxon>Sesamum</taxon>
    </lineage>
</organism>